<gene>
    <name evidence="1" type="ORF">JK358_37590</name>
</gene>
<sequence>MRNRRFFSRIRLRTPTLGYGLVAVLLTIALAAGDAQLRQTSIVQKFTQPATVTYDDRSVHYIGLLQVRTWILRRDLPYRIHAGRDPSLSSGHSVEIAMTGTDRPTIRTVTWTLDGARIVFETGHEIFIPAGRFTDGR</sequence>
<dbReference type="EMBL" id="JAERRJ010000024">
    <property type="protein sequence ID" value="MBL1080123.1"/>
    <property type="molecule type" value="Genomic_DNA"/>
</dbReference>
<reference evidence="1 2" key="1">
    <citation type="submission" date="2021-01" db="EMBL/GenBank/DDBJ databases">
        <title>WGS of actinomycetes isolated from Thailand.</title>
        <authorList>
            <person name="Thawai C."/>
        </authorList>
    </citation>
    <scope>NUCLEOTIDE SEQUENCE [LARGE SCALE GENOMIC DNA]</scope>
    <source>
        <strain evidence="1 2">LPG 2</strain>
    </source>
</reference>
<evidence type="ECO:0000313" key="2">
    <source>
        <dbReference type="Proteomes" id="UP000602198"/>
    </source>
</evidence>
<keyword evidence="2" id="KW-1185">Reference proteome</keyword>
<protein>
    <submittedName>
        <fullName evidence="1">Uncharacterized protein</fullName>
    </submittedName>
</protein>
<organism evidence="1 2">
    <name type="scientific">Nocardia acididurans</name>
    <dbReference type="NCBI Taxonomy" id="2802282"/>
    <lineage>
        <taxon>Bacteria</taxon>
        <taxon>Bacillati</taxon>
        <taxon>Actinomycetota</taxon>
        <taxon>Actinomycetes</taxon>
        <taxon>Mycobacteriales</taxon>
        <taxon>Nocardiaceae</taxon>
        <taxon>Nocardia</taxon>
    </lineage>
</organism>
<evidence type="ECO:0000313" key="1">
    <source>
        <dbReference type="EMBL" id="MBL1080123.1"/>
    </source>
</evidence>
<proteinExistence type="predicted"/>
<dbReference type="Proteomes" id="UP000602198">
    <property type="component" value="Unassembled WGS sequence"/>
</dbReference>
<accession>A0ABS1MLC7</accession>
<dbReference type="RefSeq" id="WP_201958310.1">
    <property type="nucleotide sequence ID" value="NZ_JAERRJ010000024.1"/>
</dbReference>
<name>A0ABS1MLC7_9NOCA</name>
<comment type="caution">
    <text evidence="1">The sequence shown here is derived from an EMBL/GenBank/DDBJ whole genome shotgun (WGS) entry which is preliminary data.</text>
</comment>